<evidence type="ECO:0000313" key="2">
    <source>
        <dbReference type="Proteomes" id="UP000008370"/>
    </source>
</evidence>
<dbReference type="GeneID" id="18909303"/>
<accession>K5VKE8</accession>
<proteinExistence type="predicted"/>
<dbReference type="EMBL" id="JH930476">
    <property type="protein sequence ID" value="EKM51848.1"/>
    <property type="molecule type" value="Genomic_DNA"/>
</dbReference>
<dbReference type="Proteomes" id="UP000008370">
    <property type="component" value="Unassembled WGS sequence"/>
</dbReference>
<dbReference type="RefSeq" id="XP_007399641.1">
    <property type="nucleotide sequence ID" value="XM_007399579.1"/>
</dbReference>
<evidence type="ECO:0000313" key="1">
    <source>
        <dbReference type="EMBL" id="EKM51848.1"/>
    </source>
</evidence>
<keyword evidence="2" id="KW-1185">Reference proteome</keyword>
<sequence length="106" mass="11799">MLAGCNNVHHLAELIIVASTTKDDGSQHSPQLWEDHVNWSDIQDAVGKFQELRVLRFLSETVAYDSGGGDKVLEVLEEEMIPYIEQNLKGCLAQDASLLFEVEGIE</sequence>
<gene>
    <name evidence="1" type="ORF">PHACADRAFT_165171</name>
</gene>
<dbReference type="KEGG" id="pco:PHACADRAFT_165171"/>
<protein>
    <submittedName>
        <fullName evidence="1">Uncharacterized protein</fullName>
    </submittedName>
</protein>
<name>K5VKE8_PHACS</name>
<reference evidence="1 2" key="1">
    <citation type="journal article" date="2012" name="BMC Genomics">
        <title>Comparative genomics of the white-rot fungi, Phanerochaete carnosa and P. chrysosporium, to elucidate the genetic basis of the distinct wood types they colonize.</title>
        <authorList>
            <person name="Suzuki H."/>
            <person name="MacDonald J."/>
            <person name="Syed K."/>
            <person name="Salamov A."/>
            <person name="Hori C."/>
            <person name="Aerts A."/>
            <person name="Henrissat B."/>
            <person name="Wiebenga A."/>
            <person name="vanKuyk P.A."/>
            <person name="Barry K."/>
            <person name="Lindquist E."/>
            <person name="LaButti K."/>
            <person name="Lapidus A."/>
            <person name="Lucas S."/>
            <person name="Coutinho P."/>
            <person name="Gong Y."/>
            <person name="Samejima M."/>
            <person name="Mahadevan R."/>
            <person name="Abou-Zaid M."/>
            <person name="de Vries R.P."/>
            <person name="Igarashi K."/>
            <person name="Yadav J.S."/>
            <person name="Grigoriev I.V."/>
            <person name="Master E.R."/>
        </authorList>
    </citation>
    <scope>NUCLEOTIDE SEQUENCE [LARGE SCALE GENOMIC DNA]</scope>
    <source>
        <strain evidence="1 2">HHB-10118-sp</strain>
    </source>
</reference>
<dbReference type="HOGENOM" id="CLU_2224152_0_0_1"/>
<dbReference type="AlphaFoldDB" id="K5VKE8"/>
<dbReference type="InParanoid" id="K5VKE8"/>
<organism evidence="1 2">
    <name type="scientific">Phanerochaete carnosa (strain HHB-10118-sp)</name>
    <name type="common">White-rot fungus</name>
    <name type="synonym">Peniophora carnosa</name>
    <dbReference type="NCBI Taxonomy" id="650164"/>
    <lineage>
        <taxon>Eukaryota</taxon>
        <taxon>Fungi</taxon>
        <taxon>Dikarya</taxon>
        <taxon>Basidiomycota</taxon>
        <taxon>Agaricomycotina</taxon>
        <taxon>Agaricomycetes</taxon>
        <taxon>Polyporales</taxon>
        <taxon>Phanerochaetaceae</taxon>
        <taxon>Phanerochaete</taxon>
    </lineage>
</organism>